<dbReference type="RefSeq" id="WP_346752059.1">
    <property type="nucleotide sequence ID" value="NZ_JAUJEA010000003.1"/>
</dbReference>
<dbReference type="Proteomes" id="UP001172082">
    <property type="component" value="Unassembled WGS sequence"/>
</dbReference>
<dbReference type="PROSITE" id="PS51257">
    <property type="entry name" value="PROKAR_LIPOPROTEIN"/>
    <property type="match status" value="1"/>
</dbReference>
<dbReference type="InterPro" id="IPR021323">
    <property type="entry name" value="DUF2927"/>
</dbReference>
<gene>
    <name evidence="1" type="ORF">QQ008_11695</name>
</gene>
<protein>
    <submittedName>
        <fullName evidence="1">DUF2927 domain-containing protein</fullName>
    </submittedName>
</protein>
<sequence>MSQSFKNKIFKQIRLSPVFLFLGFIFLSCSKDEPVELEFSEHQETVISYFKEIALGFEFGNASKITRKWKTNMQIFVGGEKNQSLMNELNAIITEINDLASDGFTMSITQDSLNSNYYIFFGSSTDYGKLFPSSASLAESNWGLFNVYWNSNQQLNRGRMYVDIVRADLTEQKHLLREELTQSLGLARDSNRFSDSIFQQSWTRTNEYAEIDKDLIRLLYHQEMKVGLNETAVDPVLRKLVKDIPI</sequence>
<organism evidence="1 2">
    <name type="scientific">Splendidivirga corallicola</name>
    <dbReference type="NCBI Taxonomy" id="3051826"/>
    <lineage>
        <taxon>Bacteria</taxon>
        <taxon>Pseudomonadati</taxon>
        <taxon>Bacteroidota</taxon>
        <taxon>Cytophagia</taxon>
        <taxon>Cytophagales</taxon>
        <taxon>Splendidivirgaceae</taxon>
        <taxon>Splendidivirga</taxon>
    </lineage>
</organism>
<keyword evidence="2" id="KW-1185">Reference proteome</keyword>
<comment type="caution">
    <text evidence="1">The sequence shown here is derived from an EMBL/GenBank/DDBJ whole genome shotgun (WGS) entry which is preliminary data.</text>
</comment>
<reference evidence="1" key="1">
    <citation type="submission" date="2023-06" db="EMBL/GenBank/DDBJ databases">
        <title>Genomic of Parafulvivirga corallium.</title>
        <authorList>
            <person name="Wang G."/>
        </authorList>
    </citation>
    <scope>NUCLEOTIDE SEQUENCE</scope>
    <source>
        <strain evidence="1">BMA10</strain>
    </source>
</reference>
<dbReference type="EMBL" id="JAUJEA010000003">
    <property type="protein sequence ID" value="MDN5202035.1"/>
    <property type="molecule type" value="Genomic_DNA"/>
</dbReference>
<evidence type="ECO:0000313" key="1">
    <source>
        <dbReference type="EMBL" id="MDN5202035.1"/>
    </source>
</evidence>
<proteinExistence type="predicted"/>
<dbReference type="Pfam" id="PF11150">
    <property type="entry name" value="DUF2927"/>
    <property type="match status" value="1"/>
</dbReference>
<evidence type="ECO:0000313" key="2">
    <source>
        <dbReference type="Proteomes" id="UP001172082"/>
    </source>
</evidence>
<accession>A0ABT8KRB2</accession>
<name>A0ABT8KRB2_9BACT</name>